<keyword evidence="2" id="KW-0472">Membrane</keyword>
<keyword evidence="4" id="KW-1185">Reference proteome</keyword>
<gene>
    <name evidence="3" type="ORF">GCM10009575_027450</name>
</gene>
<evidence type="ECO:0000256" key="1">
    <source>
        <dbReference type="SAM" id="MobiDB-lite"/>
    </source>
</evidence>
<comment type="caution">
    <text evidence="3">The sequence shown here is derived from an EMBL/GenBank/DDBJ whole genome shotgun (WGS) entry which is preliminary data.</text>
</comment>
<reference evidence="3 4" key="1">
    <citation type="journal article" date="2019" name="Int. J. Syst. Evol. Microbiol.">
        <title>The Global Catalogue of Microorganisms (GCM) 10K type strain sequencing project: providing services to taxonomists for standard genome sequencing and annotation.</title>
        <authorList>
            <consortium name="The Broad Institute Genomics Platform"/>
            <consortium name="The Broad Institute Genome Sequencing Center for Infectious Disease"/>
            <person name="Wu L."/>
            <person name="Ma J."/>
        </authorList>
    </citation>
    <scope>NUCLEOTIDE SEQUENCE [LARGE SCALE GENOMIC DNA]</scope>
    <source>
        <strain evidence="3 4">JCM 11444</strain>
    </source>
</reference>
<proteinExistence type="predicted"/>
<evidence type="ECO:0000313" key="3">
    <source>
        <dbReference type="EMBL" id="GAA0927267.1"/>
    </source>
</evidence>
<dbReference type="Proteomes" id="UP001500418">
    <property type="component" value="Unassembled WGS sequence"/>
</dbReference>
<sequence length="75" mass="8003">MLTVCKVLSTNVHCRRAAPRGAKTGSMDIDESRNSEIDPEGGRQWSDWPIRVLIALLSAVVGGVAQAVAENLMGP</sequence>
<feature type="transmembrane region" description="Helical" evidence="2">
    <location>
        <begin position="48"/>
        <end position="69"/>
    </location>
</feature>
<name>A0ABN1PF52_9ACTN</name>
<evidence type="ECO:0000256" key="2">
    <source>
        <dbReference type="SAM" id="Phobius"/>
    </source>
</evidence>
<organism evidence="3 4">
    <name type="scientific">Streptomyces rhizosphaericus</name>
    <dbReference type="NCBI Taxonomy" id="114699"/>
    <lineage>
        <taxon>Bacteria</taxon>
        <taxon>Bacillati</taxon>
        <taxon>Actinomycetota</taxon>
        <taxon>Actinomycetes</taxon>
        <taxon>Kitasatosporales</taxon>
        <taxon>Streptomycetaceae</taxon>
        <taxon>Streptomyces</taxon>
        <taxon>Streptomyces violaceusniger group</taxon>
    </lineage>
</organism>
<accession>A0ABN1PF52</accession>
<feature type="region of interest" description="Disordered" evidence="1">
    <location>
        <begin position="19"/>
        <end position="42"/>
    </location>
</feature>
<keyword evidence="2" id="KW-1133">Transmembrane helix</keyword>
<evidence type="ECO:0000313" key="4">
    <source>
        <dbReference type="Proteomes" id="UP001500418"/>
    </source>
</evidence>
<dbReference type="EMBL" id="BAAAID010000014">
    <property type="protein sequence ID" value="GAA0927267.1"/>
    <property type="molecule type" value="Genomic_DNA"/>
</dbReference>
<protein>
    <recommendedName>
        <fullName evidence="5">Integral membrane protein</fullName>
    </recommendedName>
</protein>
<evidence type="ECO:0008006" key="5">
    <source>
        <dbReference type="Google" id="ProtNLM"/>
    </source>
</evidence>
<keyword evidence="2" id="KW-0812">Transmembrane</keyword>